<evidence type="ECO:0000313" key="2">
    <source>
        <dbReference type="EMBL" id="KAK3357505.1"/>
    </source>
</evidence>
<keyword evidence="1" id="KW-0732">Signal</keyword>
<name>A0AAJ0MG80_9PEZI</name>
<accession>A0AAJ0MG80</accession>
<protein>
    <recommendedName>
        <fullName evidence="4">Secreted protein</fullName>
    </recommendedName>
</protein>
<organism evidence="2 3">
    <name type="scientific">Lasiosphaeria hispida</name>
    <dbReference type="NCBI Taxonomy" id="260671"/>
    <lineage>
        <taxon>Eukaryota</taxon>
        <taxon>Fungi</taxon>
        <taxon>Dikarya</taxon>
        <taxon>Ascomycota</taxon>
        <taxon>Pezizomycotina</taxon>
        <taxon>Sordariomycetes</taxon>
        <taxon>Sordariomycetidae</taxon>
        <taxon>Sordariales</taxon>
        <taxon>Lasiosphaeriaceae</taxon>
        <taxon>Lasiosphaeria</taxon>
    </lineage>
</organism>
<keyword evidence="3" id="KW-1185">Reference proteome</keyword>
<gene>
    <name evidence="2" type="ORF">B0T25DRAFT_161159</name>
</gene>
<feature type="chain" id="PRO_5042570295" description="Secreted protein" evidence="1">
    <location>
        <begin position="24"/>
        <end position="212"/>
    </location>
</feature>
<sequence>MPACWAIVSSWKIFAVFLERTASARLHLFFPACRKLGRDGLSNTPLLHTKSTEAESDLSPICALSRMNLLRQNSFVLGYACSEESPDFVKVWTPHDLSSIVQVAMAATARRITHAAKHTVMTFLFSPFSDPWARKLVLHRPPKTIVKWTRLFDRQRDVTMGLFVCSPSALGCANGGFKVPASAFLSTPRPLILCALRILLRRPRFNGMGLNR</sequence>
<feature type="signal peptide" evidence="1">
    <location>
        <begin position="1"/>
        <end position="23"/>
    </location>
</feature>
<reference evidence="2" key="2">
    <citation type="submission" date="2023-06" db="EMBL/GenBank/DDBJ databases">
        <authorList>
            <consortium name="Lawrence Berkeley National Laboratory"/>
            <person name="Haridas S."/>
            <person name="Hensen N."/>
            <person name="Bonometti L."/>
            <person name="Westerberg I."/>
            <person name="Brannstrom I.O."/>
            <person name="Guillou S."/>
            <person name="Cros-Aarteil S."/>
            <person name="Calhoun S."/>
            <person name="Kuo A."/>
            <person name="Mondo S."/>
            <person name="Pangilinan J."/>
            <person name="Riley R."/>
            <person name="Labutti K."/>
            <person name="Andreopoulos B."/>
            <person name="Lipzen A."/>
            <person name="Chen C."/>
            <person name="Yanf M."/>
            <person name="Daum C."/>
            <person name="Ng V."/>
            <person name="Clum A."/>
            <person name="Steindorff A."/>
            <person name="Ohm R."/>
            <person name="Martin F."/>
            <person name="Silar P."/>
            <person name="Natvig D."/>
            <person name="Lalanne C."/>
            <person name="Gautier V."/>
            <person name="Ament-Velasquez S.L."/>
            <person name="Kruys A."/>
            <person name="Hutchinson M.I."/>
            <person name="Powell A.J."/>
            <person name="Barry K."/>
            <person name="Miller A.N."/>
            <person name="Grigoriev I.V."/>
            <person name="Debuchy R."/>
            <person name="Gladieux P."/>
            <person name="Thoren M.H."/>
            <person name="Johannesson H."/>
        </authorList>
    </citation>
    <scope>NUCLEOTIDE SEQUENCE</scope>
    <source>
        <strain evidence="2">CBS 955.72</strain>
    </source>
</reference>
<dbReference type="EMBL" id="JAUIQD010000003">
    <property type="protein sequence ID" value="KAK3357505.1"/>
    <property type="molecule type" value="Genomic_DNA"/>
</dbReference>
<evidence type="ECO:0000313" key="3">
    <source>
        <dbReference type="Proteomes" id="UP001275084"/>
    </source>
</evidence>
<evidence type="ECO:0008006" key="4">
    <source>
        <dbReference type="Google" id="ProtNLM"/>
    </source>
</evidence>
<evidence type="ECO:0000256" key="1">
    <source>
        <dbReference type="SAM" id="SignalP"/>
    </source>
</evidence>
<comment type="caution">
    <text evidence="2">The sequence shown here is derived from an EMBL/GenBank/DDBJ whole genome shotgun (WGS) entry which is preliminary data.</text>
</comment>
<proteinExistence type="predicted"/>
<reference evidence="2" key="1">
    <citation type="journal article" date="2023" name="Mol. Phylogenet. Evol.">
        <title>Genome-scale phylogeny and comparative genomics of the fungal order Sordariales.</title>
        <authorList>
            <person name="Hensen N."/>
            <person name="Bonometti L."/>
            <person name="Westerberg I."/>
            <person name="Brannstrom I.O."/>
            <person name="Guillou S."/>
            <person name="Cros-Aarteil S."/>
            <person name="Calhoun S."/>
            <person name="Haridas S."/>
            <person name="Kuo A."/>
            <person name="Mondo S."/>
            <person name="Pangilinan J."/>
            <person name="Riley R."/>
            <person name="LaButti K."/>
            <person name="Andreopoulos B."/>
            <person name="Lipzen A."/>
            <person name="Chen C."/>
            <person name="Yan M."/>
            <person name="Daum C."/>
            <person name="Ng V."/>
            <person name="Clum A."/>
            <person name="Steindorff A."/>
            <person name="Ohm R.A."/>
            <person name="Martin F."/>
            <person name="Silar P."/>
            <person name="Natvig D.O."/>
            <person name="Lalanne C."/>
            <person name="Gautier V."/>
            <person name="Ament-Velasquez S.L."/>
            <person name="Kruys A."/>
            <person name="Hutchinson M.I."/>
            <person name="Powell A.J."/>
            <person name="Barry K."/>
            <person name="Miller A.N."/>
            <person name="Grigoriev I.V."/>
            <person name="Debuchy R."/>
            <person name="Gladieux P."/>
            <person name="Hiltunen Thoren M."/>
            <person name="Johannesson H."/>
        </authorList>
    </citation>
    <scope>NUCLEOTIDE SEQUENCE</scope>
    <source>
        <strain evidence="2">CBS 955.72</strain>
    </source>
</reference>
<dbReference type="AlphaFoldDB" id="A0AAJ0MG80"/>
<dbReference type="Proteomes" id="UP001275084">
    <property type="component" value="Unassembled WGS sequence"/>
</dbReference>